<dbReference type="InterPro" id="IPR006171">
    <property type="entry name" value="TOPRIM_dom"/>
</dbReference>
<keyword evidence="19" id="KW-1185">Reference proteome</keyword>
<dbReference type="NCBIfam" id="TIGR01051">
    <property type="entry name" value="topA_bact"/>
    <property type="match status" value="1"/>
</dbReference>
<dbReference type="AlphaFoldDB" id="A0A327X2J8"/>
<dbReference type="SMART" id="SM00437">
    <property type="entry name" value="TOP1Ac"/>
    <property type="match status" value="1"/>
</dbReference>
<dbReference type="Gene3D" id="2.20.25.10">
    <property type="match status" value="1"/>
</dbReference>
<reference evidence="16 18" key="2">
    <citation type="submission" date="2018-06" db="EMBL/GenBank/DDBJ databases">
        <title>Genomic Encyclopedia of Type Strains, Phase III (KMG-III): the genomes of soil and plant-associated and newly described type strains.</title>
        <authorList>
            <person name="Whitman W."/>
        </authorList>
    </citation>
    <scope>NUCLEOTIDE SEQUENCE [LARGE SCALE GENOMIC DNA]</scope>
    <source>
        <strain evidence="16 18">CGMCC 1.15366</strain>
    </source>
</reference>
<dbReference type="PANTHER" id="PTHR42785:SF1">
    <property type="entry name" value="DNA TOPOISOMERASE"/>
    <property type="match status" value="1"/>
</dbReference>
<evidence type="ECO:0000256" key="5">
    <source>
        <dbReference type="ARBA" id="ARBA00022771"/>
    </source>
</evidence>
<keyword evidence="5" id="KW-0863">Zinc-finger</keyword>
<dbReference type="SMART" id="SM00493">
    <property type="entry name" value="TOPRIM"/>
    <property type="match status" value="1"/>
</dbReference>
<dbReference type="Gene3D" id="2.70.20.10">
    <property type="entry name" value="Topoisomerase I, domain 3"/>
    <property type="match status" value="1"/>
</dbReference>
<dbReference type="InterPro" id="IPR005733">
    <property type="entry name" value="TopoI_bac-type"/>
</dbReference>
<dbReference type="GO" id="GO:0008270">
    <property type="term" value="F:zinc ion binding"/>
    <property type="evidence" value="ECO:0007669"/>
    <property type="project" value="UniProtKB-KW"/>
</dbReference>
<dbReference type="InterPro" id="IPR013826">
    <property type="entry name" value="Topo_IA_cen_sub3"/>
</dbReference>
<feature type="region of interest" description="Interaction with DNA" evidence="12">
    <location>
        <begin position="198"/>
        <end position="203"/>
    </location>
</feature>
<organism evidence="16 18">
    <name type="scientific">Aliidiomarina maris</name>
    <dbReference type="NCBI Taxonomy" id="531312"/>
    <lineage>
        <taxon>Bacteria</taxon>
        <taxon>Pseudomonadati</taxon>
        <taxon>Pseudomonadota</taxon>
        <taxon>Gammaproteobacteria</taxon>
        <taxon>Alteromonadales</taxon>
        <taxon>Idiomarinaceae</taxon>
        <taxon>Aliidiomarina</taxon>
    </lineage>
</organism>
<dbReference type="Gene3D" id="1.10.460.10">
    <property type="entry name" value="Topoisomerase I, domain 2"/>
    <property type="match status" value="1"/>
</dbReference>
<comment type="function">
    <text evidence="11 12">Releases the supercoiling and torsional tension of DNA, which is introduced during the DNA replication and transcription, by transiently cleaving and rejoining one strand of the DNA duplex. Introduces a single-strand break via transesterification at a target site in duplex DNA. The scissile phosphodiester is attacked by the catalytic tyrosine of the enzyme, resulting in the formation of a DNA-(5'-phosphotyrosyl)-enzyme intermediate and the expulsion of a 3'-OH DNA strand. The free DNA strand then undergoes passage around the unbroken strand, thus removing DNA supercoils. Finally, in the religation step, the DNA 3'-OH attacks the covalent intermediate to expel the active-site tyrosine and restore the DNA phosphodiester backbone.</text>
</comment>
<dbReference type="Pfam" id="PF01131">
    <property type="entry name" value="Topoisom_bac"/>
    <property type="match status" value="1"/>
</dbReference>
<dbReference type="RefSeq" id="WP_111569550.1">
    <property type="nucleotide sequence ID" value="NZ_PIPK01000007.1"/>
</dbReference>
<comment type="similarity">
    <text evidence="2 12">Belongs to the type IA topoisomerase family.</text>
</comment>
<dbReference type="InterPro" id="IPR013498">
    <property type="entry name" value="Topo_IA_Znf"/>
</dbReference>
<protein>
    <recommendedName>
        <fullName evidence="12">DNA topoisomerase 1</fullName>
        <ecNumber evidence="12">5.6.2.1</ecNumber>
    </recommendedName>
    <alternativeName>
        <fullName evidence="12">DNA topoisomerase I</fullName>
    </alternativeName>
</protein>
<dbReference type="EMBL" id="QLMD01000007">
    <property type="protein sequence ID" value="RAJ96892.1"/>
    <property type="molecule type" value="Genomic_DNA"/>
</dbReference>
<dbReference type="InterPro" id="IPR034149">
    <property type="entry name" value="TOPRIM_TopoI"/>
</dbReference>
<evidence type="ECO:0000259" key="14">
    <source>
        <dbReference type="PROSITE" id="PS50880"/>
    </source>
</evidence>
<evidence type="ECO:0000256" key="13">
    <source>
        <dbReference type="SAM" id="MobiDB-lite"/>
    </source>
</evidence>
<evidence type="ECO:0000313" key="16">
    <source>
        <dbReference type="EMBL" id="RAJ96892.1"/>
    </source>
</evidence>
<evidence type="ECO:0000256" key="10">
    <source>
        <dbReference type="ARBA" id="ARBA00023235"/>
    </source>
</evidence>
<comment type="caution">
    <text evidence="12">Lacks conserved residue(s) required for the propagation of feature annotation.</text>
</comment>
<dbReference type="GO" id="GO:0005694">
    <property type="term" value="C:chromosome"/>
    <property type="evidence" value="ECO:0007669"/>
    <property type="project" value="InterPro"/>
</dbReference>
<dbReference type="GO" id="GO:0006265">
    <property type="term" value="P:DNA topological change"/>
    <property type="evidence" value="ECO:0007669"/>
    <property type="project" value="UniProtKB-UniRule"/>
</dbReference>
<dbReference type="CDD" id="cd03363">
    <property type="entry name" value="TOPRIM_TopoIA_TopoI"/>
    <property type="match status" value="1"/>
</dbReference>
<reference evidence="17 19" key="1">
    <citation type="journal article" date="2018" name="Front. Microbiol.">
        <title>Genome-Based Analysis Reveals the Taxonomy and Diversity of the Family Idiomarinaceae.</title>
        <authorList>
            <person name="Liu Y."/>
            <person name="Lai Q."/>
            <person name="Shao Z."/>
        </authorList>
    </citation>
    <scope>NUCLEOTIDE SEQUENCE [LARGE SCALE GENOMIC DNA]</scope>
    <source>
        <strain evidence="17 19">CF12-14</strain>
    </source>
</reference>
<comment type="catalytic activity">
    <reaction evidence="1 12">
        <text>ATP-independent breakage of single-stranded DNA, followed by passage and rejoining.</text>
        <dbReference type="EC" id="5.6.2.1"/>
    </reaction>
</comment>
<evidence type="ECO:0000313" key="17">
    <source>
        <dbReference type="EMBL" id="RUO24170.1"/>
    </source>
</evidence>
<dbReference type="FunFam" id="3.40.50.140:FF:000001">
    <property type="entry name" value="DNA topoisomerase 1"/>
    <property type="match status" value="1"/>
</dbReference>
<dbReference type="InterPro" id="IPR013824">
    <property type="entry name" value="Topo_IA_cen_sub1"/>
</dbReference>
<dbReference type="Pfam" id="PF01751">
    <property type="entry name" value="Toprim"/>
    <property type="match status" value="1"/>
</dbReference>
<evidence type="ECO:0000256" key="3">
    <source>
        <dbReference type="ARBA" id="ARBA00022723"/>
    </source>
</evidence>
<keyword evidence="7" id="KW-0460">Magnesium</keyword>
<keyword evidence="4" id="KW-0677">Repeat</keyword>
<dbReference type="GO" id="GO:0003677">
    <property type="term" value="F:DNA binding"/>
    <property type="evidence" value="ECO:0007669"/>
    <property type="project" value="UniProtKB-KW"/>
</dbReference>
<feature type="site" description="Interaction with DNA" evidence="12">
    <location>
        <position position="190"/>
    </location>
</feature>
<proteinExistence type="inferred from homology"/>
<evidence type="ECO:0000256" key="6">
    <source>
        <dbReference type="ARBA" id="ARBA00022833"/>
    </source>
</evidence>
<dbReference type="Pfam" id="PF01396">
    <property type="entry name" value="Zn_ribbon_Top1"/>
    <property type="match status" value="2"/>
</dbReference>
<dbReference type="SUPFAM" id="SSF56712">
    <property type="entry name" value="Prokaryotic type I DNA topoisomerase"/>
    <property type="match status" value="1"/>
</dbReference>
<gene>
    <name evidence="12 17" type="primary">topA</name>
    <name evidence="16" type="ORF">B0I24_107107</name>
    <name evidence="17" type="ORF">CWE07_08745</name>
</gene>
<keyword evidence="3" id="KW-0479">Metal-binding</keyword>
<dbReference type="InterPro" id="IPR013263">
    <property type="entry name" value="TopoI_Znr_bac"/>
</dbReference>
<dbReference type="Pfam" id="PF08272">
    <property type="entry name" value="Zn_Ribbon_Topo"/>
    <property type="match status" value="2"/>
</dbReference>
<dbReference type="FunFam" id="3.30.65.10:FF:000002">
    <property type="entry name" value="DNA topoisomerase 1"/>
    <property type="match status" value="1"/>
</dbReference>
<feature type="active site" description="O-(5'-phospho-DNA)-tyrosine intermediate" evidence="12">
    <location>
        <position position="325"/>
    </location>
</feature>
<dbReference type="PROSITE" id="PS52039">
    <property type="entry name" value="TOPO_IA_2"/>
    <property type="match status" value="1"/>
</dbReference>
<dbReference type="PROSITE" id="PS50880">
    <property type="entry name" value="TOPRIM"/>
    <property type="match status" value="1"/>
</dbReference>
<feature type="domain" description="Toprim" evidence="14">
    <location>
        <begin position="3"/>
        <end position="148"/>
    </location>
</feature>
<dbReference type="FunFam" id="1.10.290.10:FF:000002">
    <property type="entry name" value="DNA topoisomerase 1"/>
    <property type="match status" value="1"/>
</dbReference>
<dbReference type="Proteomes" id="UP000249203">
    <property type="component" value="Unassembled WGS sequence"/>
</dbReference>
<evidence type="ECO:0000259" key="15">
    <source>
        <dbReference type="PROSITE" id="PS52039"/>
    </source>
</evidence>
<dbReference type="Proteomes" id="UP000287865">
    <property type="component" value="Unassembled WGS sequence"/>
</dbReference>
<dbReference type="PROSITE" id="PS00396">
    <property type="entry name" value="TOPO_IA_1"/>
    <property type="match status" value="1"/>
</dbReference>
<dbReference type="SMART" id="SM00436">
    <property type="entry name" value="TOP1Bc"/>
    <property type="match status" value="1"/>
</dbReference>
<dbReference type="Pfam" id="PF21372">
    <property type="entry name" value="Zn_ribbon_bTOP1"/>
    <property type="match status" value="1"/>
</dbReference>
<dbReference type="InterPro" id="IPR000380">
    <property type="entry name" value="Topo_IA"/>
</dbReference>
<evidence type="ECO:0000256" key="9">
    <source>
        <dbReference type="ARBA" id="ARBA00023125"/>
    </source>
</evidence>
<feature type="compositionally biased region" description="Basic residues" evidence="13">
    <location>
        <begin position="876"/>
        <end position="903"/>
    </location>
</feature>
<feature type="site" description="Interaction with DNA" evidence="12">
    <location>
        <position position="33"/>
    </location>
</feature>
<feature type="site" description="Interaction with DNA" evidence="12">
    <location>
        <position position="514"/>
    </location>
</feature>
<evidence type="ECO:0000256" key="4">
    <source>
        <dbReference type="ARBA" id="ARBA00022737"/>
    </source>
</evidence>
<accession>A0A327X2J8</accession>
<comment type="subunit">
    <text evidence="12">Monomer.</text>
</comment>
<feature type="domain" description="Topo IA-type catalytic" evidence="15">
    <location>
        <begin position="164"/>
        <end position="582"/>
    </location>
</feature>
<dbReference type="EMBL" id="PIPK01000007">
    <property type="protein sequence ID" value="RUO24170.1"/>
    <property type="molecule type" value="Genomic_DNA"/>
</dbReference>
<dbReference type="InterPro" id="IPR049330">
    <property type="entry name" value="TOP1_Znf"/>
</dbReference>
<dbReference type="HAMAP" id="MF_00952">
    <property type="entry name" value="Topoisom_1_prok"/>
    <property type="match status" value="1"/>
</dbReference>
<evidence type="ECO:0000256" key="11">
    <source>
        <dbReference type="ARBA" id="ARBA00053060"/>
    </source>
</evidence>
<dbReference type="Gene3D" id="1.10.290.10">
    <property type="entry name" value="Topoisomerase I, domain 4"/>
    <property type="match status" value="1"/>
</dbReference>
<dbReference type="CDD" id="cd00186">
    <property type="entry name" value="TOP1Ac"/>
    <property type="match status" value="1"/>
</dbReference>
<evidence type="ECO:0000256" key="7">
    <source>
        <dbReference type="ARBA" id="ARBA00022842"/>
    </source>
</evidence>
<evidence type="ECO:0000256" key="2">
    <source>
        <dbReference type="ARBA" id="ARBA00009446"/>
    </source>
</evidence>
<dbReference type="Gene3D" id="3.30.65.10">
    <property type="entry name" value="Bacterial Topoisomerase I, domain 1"/>
    <property type="match status" value="3"/>
</dbReference>
<feature type="region of interest" description="Disordered" evidence="13">
    <location>
        <begin position="874"/>
        <end position="919"/>
    </location>
</feature>
<dbReference type="InterPro" id="IPR003602">
    <property type="entry name" value="Topo_IA_DNA-bd_dom"/>
</dbReference>
<dbReference type="PANTHER" id="PTHR42785">
    <property type="entry name" value="DNA TOPOISOMERASE, TYPE IA, CORE"/>
    <property type="match status" value="1"/>
</dbReference>
<dbReference type="InterPro" id="IPR013497">
    <property type="entry name" value="Topo_IA_cen"/>
</dbReference>
<keyword evidence="6" id="KW-0862">Zinc</keyword>
<evidence type="ECO:0000313" key="19">
    <source>
        <dbReference type="Proteomes" id="UP000287865"/>
    </source>
</evidence>
<evidence type="ECO:0000256" key="8">
    <source>
        <dbReference type="ARBA" id="ARBA00023029"/>
    </source>
</evidence>
<dbReference type="EC" id="5.6.2.1" evidence="12"/>
<dbReference type="InterPro" id="IPR028612">
    <property type="entry name" value="Topoisom_1_IA"/>
</dbReference>
<keyword evidence="8 12" id="KW-0799">Topoisomerase</keyword>
<dbReference type="InterPro" id="IPR023405">
    <property type="entry name" value="Topo_IA_core_domain"/>
</dbReference>
<dbReference type="Gene3D" id="3.40.50.140">
    <property type="match status" value="1"/>
</dbReference>
<evidence type="ECO:0000256" key="1">
    <source>
        <dbReference type="ARBA" id="ARBA00000213"/>
    </source>
</evidence>
<keyword evidence="9 12" id="KW-0238">DNA-binding</keyword>
<feature type="site" description="Interaction with DNA" evidence="12">
    <location>
        <position position="178"/>
    </location>
</feature>
<keyword evidence="10 12" id="KW-0413">Isomerase</keyword>
<dbReference type="PRINTS" id="PR00417">
    <property type="entry name" value="PRTPISMRASEI"/>
</dbReference>
<sequence length="919" mass="103474">MAKSLVIVESPAKAKTINKYLGNDFVVKSSIGHVRDLPTRSIEKAPTKSPADVRKMSPEEKAAYRKERDYINLVGRMGIDPEHGWEPYYEVLPGKEKVVKELQSLAKKADKVYLATDLDREGEAIAWHLKELIGGDDSRYQRVVFNEITKKAIQDAFAQPAELNVARVEAQQTRRFLDRVVGFMVSPLLWKKIARGLSAGRVQSVAVRLVVEREREIKAFVPEEFWDIHADLTAQQTSDLRMEVTRFQDAAFKPVNEAMAMAAVEALKPAQYKVAARDDKPTQSRPSAPFITSTLQQAASTRLGFGVKKTMTMAQRLYEAGYITYMRTDSTHLSQDALNSVRQFIDDEFGPKYLPEKPNFYGKKANAQEAHEAIRPSNVMIKSSQLQGMDRDAERLYELIWRQFVACQMTPAQYDSSTITVVAGDYELKARGRVMRFAGWTKVQPPAKRKGDEDQSLPNVSVGQTLNLEKLDPQQHFTKPPARFSEASLVKELEKRGIGRPSTYASIISTIQDRGYVRVDQRRFYAEKMGEIVTDRLTENFAELMSYNFTAEMEQRLDDIAEDKADWKQALDAFYADFKANLEKAELPPETGGMRSNSMVLTDIECPKCERHMGIRTASTGVFLGCSGYNLPPKERCTQTMNLVPGEEAVKIDDDNEEAEALALRARKRCPKCGTAMDSYLLDEKRKLHVCGNNPVCDGHLIEQGVFKIKGYDGPLIECDRCGSDMQLKSGRFGKYFGCTNDECKNTRKLLRNGEAAPPREDPVHLPELPCEQSDAYFVLRDGASGIFLSASTFPKSRETRAVTVKELARFKSRLPEKFHYLADAPEQDPEGLDALVRFSRKEKKQYVMTEVDKKPTGWQAHYEGGAWREVEAKKSAAKKATTKKSTIKKATTKKATAKKTTAKKASPEKATKRTKKAS</sequence>
<dbReference type="InterPro" id="IPR003601">
    <property type="entry name" value="Topo_IA_2"/>
</dbReference>
<feature type="site" description="Interaction with DNA" evidence="12">
    <location>
        <position position="174"/>
    </location>
</feature>
<dbReference type="InterPro" id="IPR023406">
    <property type="entry name" value="Topo_IA_AS"/>
</dbReference>
<feature type="site" description="Interaction with DNA" evidence="12">
    <location>
        <position position="175"/>
    </location>
</feature>
<feature type="site" description="Interaction with DNA" evidence="12">
    <location>
        <position position="327"/>
    </location>
</feature>
<evidence type="ECO:0000313" key="18">
    <source>
        <dbReference type="Proteomes" id="UP000249203"/>
    </source>
</evidence>
<name>A0A327X2J8_9GAMM</name>
<dbReference type="SUPFAM" id="SSF57783">
    <property type="entry name" value="Zinc beta-ribbon"/>
    <property type="match status" value="4"/>
</dbReference>
<comment type="caution">
    <text evidence="16">The sequence shown here is derived from an EMBL/GenBank/DDBJ whole genome shotgun (WGS) entry which is preliminary data.</text>
</comment>
<evidence type="ECO:0000256" key="12">
    <source>
        <dbReference type="HAMAP-Rule" id="MF_00952"/>
    </source>
</evidence>
<dbReference type="GO" id="GO:0003917">
    <property type="term" value="F:DNA topoisomerase type I (single strand cut, ATP-independent) activity"/>
    <property type="evidence" value="ECO:0007669"/>
    <property type="project" value="UniProtKB-UniRule"/>
</dbReference>
<dbReference type="OrthoDB" id="9804262at2"/>
<dbReference type="InterPro" id="IPR013825">
    <property type="entry name" value="Topo_IA_cen_sub2"/>
</dbReference>